<dbReference type="GO" id="GO:0005783">
    <property type="term" value="C:endoplasmic reticulum"/>
    <property type="evidence" value="ECO:0007669"/>
    <property type="project" value="TreeGrafter"/>
</dbReference>
<keyword evidence="4" id="KW-1185">Reference proteome</keyword>
<comment type="similarity">
    <text evidence="1">Belongs to the PPP1R15 family.</text>
</comment>
<dbReference type="InterPro" id="IPR019523">
    <property type="entry name" value="Prot_Pase1_reg-su15A/B_C"/>
</dbReference>
<accession>A0A8C6LR44</accession>
<feature type="domain" description="Protein phosphatase 1 regulatory subunit 15A/B C-terminal" evidence="2">
    <location>
        <begin position="312"/>
        <end position="352"/>
    </location>
</feature>
<dbReference type="GO" id="GO:0019888">
    <property type="term" value="F:protein phosphatase regulator activity"/>
    <property type="evidence" value="ECO:0007669"/>
    <property type="project" value="TreeGrafter"/>
</dbReference>
<proteinExistence type="inferred from homology"/>
<dbReference type="GO" id="GO:0034976">
    <property type="term" value="P:response to endoplasmic reticulum stress"/>
    <property type="evidence" value="ECO:0007669"/>
    <property type="project" value="TreeGrafter"/>
</dbReference>
<reference evidence="3" key="2">
    <citation type="submission" date="2025-09" db="UniProtKB">
        <authorList>
            <consortium name="Ensembl"/>
        </authorList>
    </citation>
    <scope>IDENTIFICATION</scope>
</reference>
<dbReference type="Pfam" id="PF10488">
    <property type="entry name" value="PP1c_bdg"/>
    <property type="match status" value="1"/>
</dbReference>
<dbReference type="Proteomes" id="UP000694548">
    <property type="component" value="Unassembled WGS sequence"/>
</dbReference>
<dbReference type="GO" id="GO:0000164">
    <property type="term" value="C:protein phosphatase type 1 complex"/>
    <property type="evidence" value="ECO:0007669"/>
    <property type="project" value="TreeGrafter"/>
</dbReference>
<dbReference type="Ensembl" id="ENSNFUT00015022438.1">
    <property type="protein sequence ID" value="ENSNFUP00015021434.1"/>
    <property type="gene ID" value="ENSNFUG00015010421.1"/>
</dbReference>
<evidence type="ECO:0000256" key="1">
    <source>
        <dbReference type="ARBA" id="ARBA00010161"/>
    </source>
</evidence>
<dbReference type="GeneTree" id="ENSGT01050000247086"/>
<evidence type="ECO:0000259" key="2">
    <source>
        <dbReference type="Pfam" id="PF10488"/>
    </source>
</evidence>
<protein>
    <recommendedName>
        <fullName evidence="2">Protein phosphatase 1 regulatory subunit 15A/B C-terminal domain-containing protein</fullName>
    </recommendedName>
</protein>
<dbReference type="InterPro" id="IPR051254">
    <property type="entry name" value="PPP1R15"/>
</dbReference>
<reference evidence="3" key="1">
    <citation type="submission" date="2025-08" db="UniProtKB">
        <authorList>
            <consortium name="Ensembl"/>
        </authorList>
    </citation>
    <scope>IDENTIFICATION</scope>
</reference>
<evidence type="ECO:0000313" key="3">
    <source>
        <dbReference type="Ensembl" id="ENSNFUP00015021434.1"/>
    </source>
</evidence>
<dbReference type="PANTHER" id="PTHR16489:SF11">
    <property type="entry name" value="PROTEIN PHOSPHATASE 1 REGULATORY SUBUNIT 15B"/>
    <property type="match status" value="1"/>
</dbReference>
<dbReference type="GO" id="GO:0051246">
    <property type="term" value="P:regulation of protein metabolic process"/>
    <property type="evidence" value="ECO:0007669"/>
    <property type="project" value="UniProtKB-ARBA"/>
</dbReference>
<dbReference type="PANTHER" id="PTHR16489">
    <property type="entry name" value="GH11727P"/>
    <property type="match status" value="1"/>
</dbReference>
<evidence type="ECO:0000313" key="4">
    <source>
        <dbReference type="Proteomes" id="UP000694548"/>
    </source>
</evidence>
<sequence>MQQQYDTMSDLSKLKDNIKITSRVLDVDLMNHVQNIPANVKERARLSSAHMHNMLRRTCVRTLSSSQDSAELTFNAESGCLFYEYECAILDPIRSLATEQSPMDGISDVQKTPSNGAMLGPLATHTCAWVASETDWDSSASTSPDVDKDENDRLWDFFSKIEDPYNPTRFTSTLTTASNQSESLLAIPSATTTITGAKKSNLAQWAGGKVEMFLNPFSQTGNLHCTINPKTWLQDICTTTTRAAVTIVNAKQRNHPDRTLVVWERAKSTLSREESIKINTTHKTASSSSLFHVKFSPLVQIHVMRAWSFARKASRKGQWEEHARDRDRFRRRIVQAERIIGNCFTPSHREMMRRFLFDDHLEQTATIVIVSM</sequence>
<dbReference type="AlphaFoldDB" id="A0A8C6LR44"/>
<name>A0A8C6LR44_NOTFU</name>
<organism evidence="3 4">
    <name type="scientific">Nothobranchius furzeri</name>
    <name type="common">Turquoise killifish</name>
    <dbReference type="NCBI Taxonomy" id="105023"/>
    <lineage>
        <taxon>Eukaryota</taxon>
        <taxon>Metazoa</taxon>
        <taxon>Chordata</taxon>
        <taxon>Craniata</taxon>
        <taxon>Vertebrata</taxon>
        <taxon>Euteleostomi</taxon>
        <taxon>Actinopterygii</taxon>
        <taxon>Neopterygii</taxon>
        <taxon>Teleostei</taxon>
        <taxon>Neoteleostei</taxon>
        <taxon>Acanthomorphata</taxon>
        <taxon>Ovalentaria</taxon>
        <taxon>Atherinomorphae</taxon>
        <taxon>Cyprinodontiformes</taxon>
        <taxon>Nothobranchiidae</taxon>
        <taxon>Nothobranchius</taxon>
    </lineage>
</organism>